<feature type="chain" id="PRO_5013238241" evidence="4">
    <location>
        <begin position="32"/>
        <end position="520"/>
    </location>
</feature>
<accession>A0A263D168</accession>
<evidence type="ECO:0000313" key="7">
    <source>
        <dbReference type="Proteomes" id="UP000242444"/>
    </source>
</evidence>
<feature type="domain" description="AB hydrolase-1" evidence="5">
    <location>
        <begin position="109"/>
        <end position="487"/>
    </location>
</feature>
<evidence type="ECO:0000256" key="3">
    <source>
        <dbReference type="ARBA" id="ARBA00022801"/>
    </source>
</evidence>
<dbReference type="SUPFAM" id="SSF53474">
    <property type="entry name" value="alpha/beta-Hydrolases"/>
    <property type="match status" value="1"/>
</dbReference>
<dbReference type="Gene3D" id="3.40.50.1820">
    <property type="entry name" value="alpha/beta hydrolase"/>
    <property type="match status" value="1"/>
</dbReference>
<dbReference type="OrthoDB" id="3252468at2"/>
<name>A0A263D168_9PSEU</name>
<organism evidence="6 7">
    <name type="scientific">Amycolatopsis antarctica</name>
    <dbReference type="NCBI Taxonomy" id="1854586"/>
    <lineage>
        <taxon>Bacteria</taxon>
        <taxon>Bacillati</taxon>
        <taxon>Actinomycetota</taxon>
        <taxon>Actinomycetes</taxon>
        <taxon>Pseudonocardiales</taxon>
        <taxon>Pseudonocardiaceae</taxon>
        <taxon>Amycolatopsis</taxon>
    </lineage>
</organism>
<evidence type="ECO:0000259" key="5">
    <source>
        <dbReference type="Pfam" id="PF00561"/>
    </source>
</evidence>
<keyword evidence="2 4" id="KW-0732">Signal</keyword>
<dbReference type="Pfam" id="PF00561">
    <property type="entry name" value="Abhydrolase_1"/>
    <property type="match status" value="1"/>
</dbReference>
<feature type="signal peptide" evidence="4">
    <location>
        <begin position="1"/>
        <end position="31"/>
    </location>
</feature>
<keyword evidence="7" id="KW-1185">Reference proteome</keyword>
<dbReference type="AlphaFoldDB" id="A0A263D168"/>
<comment type="similarity">
    <text evidence="1">Belongs to the peptidase S33 family.</text>
</comment>
<dbReference type="PANTHER" id="PTHR43248:SF29">
    <property type="entry name" value="TRIPEPTIDYL AMINOPEPTIDASE"/>
    <property type="match status" value="1"/>
</dbReference>
<evidence type="ECO:0000256" key="4">
    <source>
        <dbReference type="SAM" id="SignalP"/>
    </source>
</evidence>
<keyword evidence="3 6" id="KW-0378">Hydrolase</keyword>
<dbReference type="RefSeq" id="WP_094864705.1">
    <property type="nucleotide sequence ID" value="NZ_NKYE01000015.1"/>
</dbReference>
<dbReference type="InterPro" id="IPR029058">
    <property type="entry name" value="AB_hydrolase_fold"/>
</dbReference>
<dbReference type="GO" id="GO:0016787">
    <property type="term" value="F:hydrolase activity"/>
    <property type="evidence" value="ECO:0007669"/>
    <property type="project" value="UniProtKB-KW"/>
</dbReference>
<gene>
    <name evidence="6" type="ORF">CFN78_21690</name>
</gene>
<dbReference type="InterPro" id="IPR051601">
    <property type="entry name" value="Serine_prot/Carboxylest_S33"/>
</dbReference>
<evidence type="ECO:0000256" key="2">
    <source>
        <dbReference type="ARBA" id="ARBA00022729"/>
    </source>
</evidence>
<sequence>MFISRRSRRWPVAAVLPVLLTLGACSESAPAPSDVAQSPPELARFYDQKLQFGSCEGYATTAADEKAFAAKPGFQCARLEVPLDYANPDGPTGQIAMLRAPARGESQGPLLLNSGGPGGAGMVFAATTAENLAQSAVTEKFDLIGFDPRGVGASTPAVECFTTEQYLKGDTSTEFFLTAGDWTADDARRLTEQCGERSGGAQTLASVGSRDTARDMDVLRGALQQEKLNFLGQSYGTRIGALYAEQFPQNVRAMVLDGAVDPRAGNERRLGQYTGFQQTFDAMAAQCAAGPDCPLGTDPAGATERFQEIVRPLLDQPLQYGDGRQFTYQDAVNATIYALYDPEAWPAVPMGLAGIQAGDPSLFVELLQLGSGREADGRGSNMTSANYAITCMDEQRMNKERAADFRAQIYQAAPFADPGRDTDGTVDSCEVWPAAPKPAYPLPEHIEGLAPTLTVSFTRDPTTPYDGATRMAEMLKGSLLSVDGDGHTMAAAGANPCVNQAVADYLTTLKTPATDARCAT</sequence>
<dbReference type="PANTHER" id="PTHR43248">
    <property type="entry name" value="2-SUCCINYL-6-HYDROXY-2,4-CYCLOHEXADIENE-1-CARBOXYLATE SYNTHASE"/>
    <property type="match status" value="1"/>
</dbReference>
<dbReference type="InParanoid" id="A0A263D168"/>
<dbReference type="PROSITE" id="PS51257">
    <property type="entry name" value="PROKAR_LIPOPROTEIN"/>
    <property type="match status" value="1"/>
</dbReference>
<evidence type="ECO:0000256" key="1">
    <source>
        <dbReference type="ARBA" id="ARBA00010088"/>
    </source>
</evidence>
<evidence type="ECO:0000313" key="6">
    <source>
        <dbReference type="EMBL" id="OZM71085.1"/>
    </source>
</evidence>
<protein>
    <submittedName>
        <fullName evidence="6">Alpha/beta hydrolase</fullName>
    </submittedName>
</protein>
<proteinExistence type="inferred from homology"/>
<dbReference type="EMBL" id="NKYE01000015">
    <property type="protein sequence ID" value="OZM71085.1"/>
    <property type="molecule type" value="Genomic_DNA"/>
</dbReference>
<comment type="caution">
    <text evidence="6">The sequence shown here is derived from an EMBL/GenBank/DDBJ whole genome shotgun (WGS) entry which is preliminary data.</text>
</comment>
<dbReference type="Proteomes" id="UP000242444">
    <property type="component" value="Unassembled WGS sequence"/>
</dbReference>
<dbReference type="InterPro" id="IPR000073">
    <property type="entry name" value="AB_hydrolase_1"/>
</dbReference>
<reference evidence="6 7" key="1">
    <citation type="submission" date="2017-07" db="EMBL/GenBank/DDBJ databases">
        <title>Amycolatopsis antarcticus sp. nov., isolated from the surface of an Antarcticus brown macroalga.</title>
        <authorList>
            <person name="Wang J."/>
            <person name="Leiva S."/>
            <person name="Huang J."/>
            <person name="Huang Y."/>
        </authorList>
    </citation>
    <scope>NUCLEOTIDE SEQUENCE [LARGE SCALE GENOMIC DNA]</scope>
    <source>
        <strain evidence="6 7">AU-G6</strain>
    </source>
</reference>